<keyword evidence="4 5" id="KW-0472">Membrane</keyword>
<evidence type="ECO:0000256" key="2">
    <source>
        <dbReference type="ARBA" id="ARBA00022692"/>
    </source>
</evidence>
<organism evidence="6 7">
    <name type="scientific">Litoribrevibacter euphylliae</name>
    <dbReference type="NCBI Taxonomy" id="1834034"/>
    <lineage>
        <taxon>Bacteria</taxon>
        <taxon>Pseudomonadati</taxon>
        <taxon>Pseudomonadota</taxon>
        <taxon>Gammaproteobacteria</taxon>
        <taxon>Oceanospirillales</taxon>
        <taxon>Oceanospirillaceae</taxon>
        <taxon>Litoribrevibacter</taxon>
    </lineage>
</organism>
<dbReference type="EMBL" id="JBHRSZ010000002">
    <property type="protein sequence ID" value="MFC3149837.1"/>
    <property type="molecule type" value="Genomic_DNA"/>
</dbReference>
<gene>
    <name evidence="6" type="ORF">ACFOEK_02220</name>
</gene>
<evidence type="ECO:0008006" key="8">
    <source>
        <dbReference type="Google" id="ProtNLM"/>
    </source>
</evidence>
<keyword evidence="2 5" id="KW-0812">Transmembrane</keyword>
<proteinExistence type="predicted"/>
<feature type="transmembrane region" description="Helical" evidence="5">
    <location>
        <begin position="100"/>
        <end position="121"/>
    </location>
</feature>
<feature type="transmembrane region" description="Helical" evidence="5">
    <location>
        <begin position="72"/>
        <end position="93"/>
    </location>
</feature>
<evidence type="ECO:0000256" key="5">
    <source>
        <dbReference type="SAM" id="Phobius"/>
    </source>
</evidence>
<keyword evidence="7" id="KW-1185">Reference proteome</keyword>
<sequence length="335" mass="39498">MSEHIHLEKFKQSSKTDRQYVAWDVIMILVLFSNLSFLVIDWLMTWEVLTSFWQSLSAPAHQWYLDYITPNFVYIDGAFVLFFLTEFCVRWGISLKRKEYPGVFFFPLFHWYDLLGCIPLAEFRWLRLLRVISVLLRLHRMGVINLKDNYFYRRFVKYHDILVEEVSDKVVLNVLNGVQAEFDQDYPLGKKIMENVFKPNKPELVRWIASGIEDFIAEHYQKNRNLIESNIRQRVEVAVESQTELKTLEKLPVVGDKISQEIQRVVSDVVWQVMDGLISDIATDGQQPDMDTILDAVLSTFSEENPQLHQLTRNMSVQTIDVIKEKVAVKNWRQI</sequence>
<evidence type="ECO:0000313" key="6">
    <source>
        <dbReference type="EMBL" id="MFC3149837.1"/>
    </source>
</evidence>
<feature type="transmembrane region" description="Helical" evidence="5">
    <location>
        <begin position="21"/>
        <end position="44"/>
    </location>
</feature>
<dbReference type="InterPro" id="IPR027359">
    <property type="entry name" value="Volt_channel_dom_sf"/>
</dbReference>
<name>A0ABV7H808_9GAMM</name>
<keyword evidence="3 5" id="KW-1133">Transmembrane helix</keyword>
<protein>
    <recommendedName>
        <fullName evidence="8">Preprotein translocase subunit SecA</fullName>
    </recommendedName>
</protein>
<dbReference type="Proteomes" id="UP001595476">
    <property type="component" value="Unassembled WGS sequence"/>
</dbReference>
<evidence type="ECO:0000313" key="7">
    <source>
        <dbReference type="Proteomes" id="UP001595476"/>
    </source>
</evidence>
<dbReference type="RefSeq" id="WP_386715533.1">
    <property type="nucleotide sequence ID" value="NZ_JBHRSZ010000002.1"/>
</dbReference>
<evidence type="ECO:0000256" key="4">
    <source>
        <dbReference type="ARBA" id="ARBA00023136"/>
    </source>
</evidence>
<evidence type="ECO:0000256" key="3">
    <source>
        <dbReference type="ARBA" id="ARBA00022989"/>
    </source>
</evidence>
<comment type="subcellular location">
    <subcellularLocation>
        <location evidence="1">Membrane</location>
        <topology evidence="1">Multi-pass membrane protein</topology>
    </subcellularLocation>
</comment>
<dbReference type="Gene3D" id="1.20.120.350">
    <property type="entry name" value="Voltage-gated potassium channels. Chain C"/>
    <property type="match status" value="1"/>
</dbReference>
<dbReference type="SUPFAM" id="SSF81324">
    <property type="entry name" value="Voltage-gated potassium channels"/>
    <property type="match status" value="1"/>
</dbReference>
<evidence type="ECO:0000256" key="1">
    <source>
        <dbReference type="ARBA" id="ARBA00004141"/>
    </source>
</evidence>
<accession>A0ABV7H808</accession>
<reference evidence="7" key="1">
    <citation type="journal article" date="2019" name="Int. J. Syst. Evol. Microbiol.">
        <title>The Global Catalogue of Microorganisms (GCM) 10K type strain sequencing project: providing services to taxonomists for standard genome sequencing and annotation.</title>
        <authorList>
            <consortium name="The Broad Institute Genomics Platform"/>
            <consortium name="The Broad Institute Genome Sequencing Center for Infectious Disease"/>
            <person name="Wu L."/>
            <person name="Ma J."/>
        </authorList>
    </citation>
    <scope>NUCLEOTIDE SEQUENCE [LARGE SCALE GENOMIC DNA]</scope>
    <source>
        <strain evidence="7">KCTC 52438</strain>
    </source>
</reference>
<comment type="caution">
    <text evidence="6">The sequence shown here is derived from an EMBL/GenBank/DDBJ whole genome shotgun (WGS) entry which is preliminary data.</text>
</comment>